<feature type="transmembrane region" description="Helical" evidence="2">
    <location>
        <begin position="119"/>
        <end position="143"/>
    </location>
</feature>
<proteinExistence type="predicted"/>
<feature type="transmembrane region" description="Helical" evidence="2">
    <location>
        <begin position="220"/>
        <end position="241"/>
    </location>
</feature>
<dbReference type="RefSeq" id="WP_175600783.1">
    <property type="nucleotide sequence ID" value="NZ_JABWGO010000002.1"/>
</dbReference>
<evidence type="ECO:0000256" key="1">
    <source>
        <dbReference type="SAM" id="MobiDB-lite"/>
    </source>
</evidence>
<evidence type="ECO:0000313" key="4">
    <source>
        <dbReference type="EMBL" id="NUW41261.1"/>
    </source>
</evidence>
<gene>
    <name evidence="4" type="ORF">HT134_14095</name>
</gene>
<keyword evidence="2" id="KW-0812">Transmembrane</keyword>
<evidence type="ECO:0000259" key="3">
    <source>
        <dbReference type="Pfam" id="PF07853"/>
    </source>
</evidence>
<dbReference type="PANTHER" id="PTHR37810">
    <property type="entry name" value="IMMUNITY PROTEIN SDPI"/>
    <property type="match status" value="1"/>
</dbReference>
<organism evidence="4 5">
    <name type="scientific">Nonomuraea rhodomycinica</name>
    <dbReference type="NCBI Taxonomy" id="1712872"/>
    <lineage>
        <taxon>Bacteria</taxon>
        <taxon>Bacillati</taxon>
        <taxon>Actinomycetota</taxon>
        <taxon>Actinomycetes</taxon>
        <taxon>Streptosporangiales</taxon>
        <taxon>Streptosporangiaceae</taxon>
        <taxon>Nonomuraea</taxon>
    </lineage>
</organism>
<dbReference type="InterPro" id="IPR012867">
    <property type="entry name" value="DUF1648"/>
</dbReference>
<feature type="region of interest" description="Disordered" evidence="1">
    <location>
        <begin position="1"/>
        <end position="29"/>
    </location>
</feature>
<comment type="caution">
    <text evidence="4">The sequence shown here is derived from an EMBL/GenBank/DDBJ whole genome shotgun (WGS) entry which is preliminary data.</text>
</comment>
<evidence type="ECO:0000256" key="2">
    <source>
        <dbReference type="SAM" id="Phobius"/>
    </source>
</evidence>
<dbReference type="AlphaFoldDB" id="A0A7Y6IN54"/>
<keyword evidence="2" id="KW-0472">Membrane</keyword>
<feature type="transmembrane region" description="Helical" evidence="2">
    <location>
        <begin position="197"/>
        <end position="214"/>
    </location>
</feature>
<dbReference type="GO" id="GO:0009636">
    <property type="term" value="P:response to toxic substance"/>
    <property type="evidence" value="ECO:0007669"/>
    <property type="project" value="TreeGrafter"/>
</dbReference>
<feature type="domain" description="DUF1648" evidence="3">
    <location>
        <begin position="44"/>
        <end position="94"/>
    </location>
</feature>
<dbReference type="Proteomes" id="UP000546126">
    <property type="component" value="Unassembled WGS sequence"/>
</dbReference>
<name>A0A7Y6IN54_9ACTN</name>
<dbReference type="Pfam" id="PF13630">
    <property type="entry name" value="SdpI"/>
    <property type="match status" value="1"/>
</dbReference>
<protein>
    <submittedName>
        <fullName evidence="4">SdpI family protein</fullName>
    </submittedName>
</protein>
<feature type="transmembrane region" description="Helical" evidence="2">
    <location>
        <begin position="38"/>
        <end position="57"/>
    </location>
</feature>
<sequence length="259" mass="26896">MTSDRTLEVPMTDDRMPSAHGGDRTPHSAPALMNTRPTAIGAALLLAGTAALSLWAWTRIPDDARLPVHWGASGKPDRLGGKSEALITLPVVILVLAAVLVVLPLVVPDRRRLAASARGYNTIAIGVLGLLAGIHAASVLGAVTGGVPLMRVVGVALGVFTVVIGRALPFLRPNGIAGFRTWWTLTDERCWVLTHRFGGRLFTAVGAVLTVAAFTVPEAILIPLDLTGIVGASVIASIYSWRVRDTTSPAAGGGGTGGR</sequence>
<dbReference type="PANTHER" id="PTHR37810:SF5">
    <property type="entry name" value="IMMUNITY PROTEIN SDPI"/>
    <property type="match status" value="1"/>
</dbReference>
<feature type="compositionally biased region" description="Basic and acidic residues" evidence="1">
    <location>
        <begin position="12"/>
        <end position="26"/>
    </location>
</feature>
<keyword evidence="5" id="KW-1185">Reference proteome</keyword>
<dbReference type="Pfam" id="PF07853">
    <property type="entry name" value="DUF1648"/>
    <property type="match status" value="1"/>
</dbReference>
<evidence type="ECO:0000313" key="5">
    <source>
        <dbReference type="Proteomes" id="UP000546126"/>
    </source>
</evidence>
<accession>A0A7Y6IN54</accession>
<feature type="transmembrane region" description="Helical" evidence="2">
    <location>
        <begin position="149"/>
        <end position="171"/>
    </location>
</feature>
<keyword evidence="2" id="KW-1133">Transmembrane helix</keyword>
<reference evidence="4 5" key="1">
    <citation type="submission" date="2020-06" db="EMBL/GenBank/DDBJ databases">
        <authorList>
            <person name="Chanama M."/>
        </authorList>
    </citation>
    <scope>NUCLEOTIDE SEQUENCE [LARGE SCALE GENOMIC DNA]</scope>
    <source>
        <strain evidence="4 5">TBRC6557</strain>
    </source>
</reference>
<dbReference type="EMBL" id="JABWGO010000002">
    <property type="protein sequence ID" value="NUW41261.1"/>
    <property type="molecule type" value="Genomic_DNA"/>
</dbReference>
<feature type="transmembrane region" description="Helical" evidence="2">
    <location>
        <begin position="85"/>
        <end position="107"/>
    </location>
</feature>
<dbReference type="InterPro" id="IPR025962">
    <property type="entry name" value="SdpI/YhfL"/>
</dbReference>